<protein>
    <submittedName>
        <fullName evidence="1">Uncharacterized protein</fullName>
    </submittedName>
</protein>
<organism evidence="1">
    <name type="scientific">marine metagenome</name>
    <dbReference type="NCBI Taxonomy" id="408172"/>
    <lineage>
        <taxon>unclassified sequences</taxon>
        <taxon>metagenomes</taxon>
        <taxon>ecological metagenomes</taxon>
    </lineage>
</organism>
<dbReference type="InterPro" id="IPR042088">
    <property type="entry name" value="OligoPept_F_C"/>
</dbReference>
<dbReference type="AlphaFoldDB" id="A0A382GRL2"/>
<dbReference type="Gene3D" id="1.10.1370.20">
    <property type="entry name" value="Oligoendopeptidase f, C-terminal domain"/>
    <property type="match status" value="1"/>
</dbReference>
<reference evidence="1" key="1">
    <citation type="submission" date="2018-05" db="EMBL/GenBank/DDBJ databases">
        <authorList>
            <person name="Lanie J.A."/>
            <person name="Ng W.-L."/>
            <person name="Kazmierczak K.M."/>
            <person name="Andrzejewski T.M."/>
            <person name="Davidsen T.M."/>
            <person name="Wayne K.J."/>
            <person name="Tettelin H."/>
            <person name="Glass J.I."/>
            <person name="Rusch D."/>
            <person name="Podicherti R."/>
            <person name="Tsui H.-C.T."/>
            <person name="Winkler M.E."/>
        </authorList>
    </citation>
    <scope>NUCLEOTIDE SEQUENCE</scope>
</reference>
<gene>
    <name evidence="1" type="ORF">METZ01_LOCUS229665</name>
</gene>
<name>A0A382GRL2_9ZZZZ</name>
<accession>A0A382GRL2</accession>
<dbReference type="EMBL" id="UINC01056598">
    <property type="protein sequence ID" value="SVB76811.1"/>
    <property type="molecule type" value="Genomic_DNA"/>
</dbReference>
<sequence>GISAAYALVDMVSEGGTTELNDYLNFLKGGGSKYPIDLLKGAGVDMTSPEPVRTALKKFSALVNQLETLTN</sequence>
<proteinExistence type="predicted"/>
<feature type="non-terminal residue" evidence="1">
    <location>
        <position position="1"/>
    </location>
</feature>
<dbReference type="SUPFAM" id="SSF55486">
    <property type="entry name" value="Metalloproteases ('zincins'), catalytic domain"/>
    <property type="match status" value="1"/>
</dbReference>
<evidence type="ECO:0000313" key="1">
    <source>
        <dbReference type="EMBL" id="SVB76811.1"/>
    </source>
</evidence>